<proteinExistence type="inferred from homology"/>
<dbReference type="InterPro" id="IPR016169">
    <property type="entry name" value="FAD-bd_PCMH_sub2"/>
</dbReference>
<accession>A0AAE3ZGE3</accession>
<dbReference type="GO" id="GO:0016491">
    <property type="term" value="F:oxidoreductase activity"/>
    <property type="evidence" value="ECO:0007669"/>
    <property type="project" value="UniProtKB-KW"/>
</dbReference>
<evidence type="ECO:0000256" key="1">
    <source>
        <dbReference type="ARBA" id="ARBA00001974"/>
    </source>
</evidence>
<dbReference type="AlphaFoldDB" id="A0AAE3ZGE3"/>
<evidence type="ECO:0000256" key="5">
    <source>
        <dbReference type="ARBA" id="ARBA00023002"/>
    </source>
</evidence>
<dbReference type="SUPFAM" id="SSF55103">
    <property type="entry name" value="FAD-linked oxidases, C-terminal domain"/>
    <property type="match status" value="1"/>
</dbReference>
<evidence type="ECO:0000256" key="3">
    <source>
        <dbReference type="ARBA" id="ARBA00022630"/>
    </source>
</evidence>
<protein>
    <submittedName>
        <fullName evidence="7">FAD/FMN-containing dehydrogenase</fullName>
    </submittedName>
</protein>
<dbReference type="PANTHER" id="PTHR42973">
    <property type="entry name" value="BINDING OXIDOREDUCTASE, PUTATIVE (AFU_ORTHOLOGUE AFUA_1G17690)-RELATED"/>
    <property type="match status" value="1"/>
</dbReference>
<feature type="domain" description="FAD-binding PCMH-type" evidence="6">
    <location>
        <begin position="40"/>
        <end position="211"/>
    </location>
</feature>
<evidence type="ECO:0000256" key="4">
    <source>
        <dbReference type="ARBA" id="ARBA00022827"/>
    </source>
</evidence>
<sequence>MTKHTLHRAPIEQLRSHFGGAVVTPGDPGYEAARSIFNAMIEARPQVIAQCRDTRDIRTALEFARHHDVRIAVRSGGHSVAGASLIDEGLVIDMRRINAVSVDPEARTAKVGGGAVWGDLDRAAQLHHLVTTGGRVSTTGVAGLTLGGGSGWIERKYGLACDNLLSVELMTADGREVVANEEENPELFWALHGGGGNFGIATSLTFRLHPAPDFAMALMLWPGDEGRRVAGRYRDFAMGVPEEIGSGLLYLTGPPEQFVPESMVGTLCCAVLVTNLGTEEDLRERIRPLLDLNPPGQVITEIPYADLQCMLDDPPGYRNYWSGEYLRELPDEALDLFCARAEEMLVPSPSQQALVPWGGAVARGDGTGAMSGRTVPWVVHPLGMWENPADDAAAKRWAHGIRDDLLRWTTGAVYLNFIGDEGADRVVAGYGRDNHERLSRIKAEYDPGNVFNRWHNVRPAPAVAPDMAPAVDVVVPEVIAPGTVTPETGTPESEST</sequence>
<keyword evidence="4" id="KW-0274">FAD</keyword>
<gene>
    <name evidence="7" type="ORF">JOF55_003260</name>
</gene>
<evidence type="ECO:0000313" key="8">
    <source>
        <dbReference type="Proteomes" id="UP001180845"/>
    </source>
</evidence>
<name>A0AAE3ZGE3_9ACTN</name>
<dbReference type="GO" id="GO:0071949">
    <property type="term" value="F:FAD binding"/>
    <property type="evidence" value="ECO:0007669"/>
    <property type="project" value="InterPro"/>
</dbReference>
<keyword evidence="5" id="KW-0560">Oxidoreductase</keyword>
<organism evidence="7 8">
    <name type="scientific">Haloactinomyces albus</name>
    <dbReference type="NCBI Taxonomy" id="1352928"/>
    <lineage>
        <taxon>Bacteria</taxon>
        <taxon>Bacillati</taxon>
        <taxon>Actinomycetota</taxon>
        <taxon>Actinomycetes</taxon>
        <taxon>Actinopolysporales</taxon>
        <taxon>Actinopolysporaceae</taxon>
        <taxon>Haloactinomyces</taxon>
    </lineage>
</organism>
<dbReference type="InterPro" id="IPR012951">
    <property type="entry name" value="BBE"/>
</dbReference>
<comment type="similarity">
    <text evidence="2">Belongs to the oxygen-dependent FAD-linked oxidoreductase family.</text>
</comment>
<keyword evidence="3" id="KW-0285">Flavoprotein</keyword>
<keyword evidence="8" id="KW-1185">Reference proteome</keyword>
<dbReference type="PROSITE" id="PS00862">
    <property type="entry name" value="OX2_COVAL_FAD"/>
    <property type="match status" value="1"/>
</dbReference>
<dbReference type="EMBL" id="JAVDXW010000001">
    <property type="protein sequence ID" value="MDR7303079.1"/>
    <property type="molecule type" value="Genomic_DNA"/>
</dbReference>
<dbReference type="SUPFAM" id="SSF56176">
    <property type="entry name" value="FAD-binding/transporter-associated domain-like"/>
    <property type="match status" value="1"/>
</dbReference>
<dbReference type="PANTHER" id="PTHR42973:SF39">
    <property type="entry name" value="FAD-BINDING PCMH-TYPE DOMAIN-CONTAINING PROTEIN"/>
    <property type="match status" value="1"/>
</dbReference>
<evidence type="ECO:0000259" key="6">
    <source>
        <dbReference type="PROSITE" id="PS51387"/>
    </source>
</evidence>
<dbReference type="InterPro" id="IPR036318">
    <property type="entry name" value="FAD-bd_PCMH-like_sf"/>
</dbReference>
<dbReference type="Gene3D" id="3.40.462.20">
    <property type="match status" value="1"/>
</dbReference>
<evidence type="ECO:0000313" key="7">
    <source>
        <dbReference type="EMBL" id="MDR7303079.1"/>
    </source>
</evidence>
<dbReference type="Proteomes" id="UP001180845">
    <property type="component" value="Unassembled WGS sequence"/>
</dbReference>
<dbReference type="InterPro" id="IPR016166">
    <property type="entry name" value="FAD-bd_PCMH"/>
</dbReference>
<dbReference type="InterPro" id="IPR016167">
    <property type="entry name" value="FAD-bd_PCMH_sub1"/>
</dbReference>
<dbReference type="InterPro" id="IPR006093">
    <property type="entry name" value="Oxy_OxRdtase_FAD_BS"/>
</dbReference>
<dbReference type="Pfam" id="PF08031">
    <property type="entry name" value="BBE"/>
    <property type="match status" value="1"/>
</dbReference>
<dbReference type="Gene3D" id="3.30.43.10">
    <property type="entry name" value="Uridine Diphospho-n-acetylenolpyruvylglucosamine Reductase, domain 2"/>
    <property type="match status" value="1"/>
</dbReference>
<dbReference type="InterPro" id="IPR006094">
    <property type="entry name" value="Oxid_FAD_bind_N"/>
</dbReference>
<dbReference type="InterPro" id="IPR016164">
    <property type="entry name" value="FAD-linked_Oxase-like_C"/>
</dbReference>
<dbReference type="Gene3D" id="3.30.465.10">
    <property type="match status" value="1"/>
</dbReference>
<dbReference type="InterPro" id="IPR050416">
    <property type="entry name" value="FAD-linked_Oxidoreductase"/>
</dbReference>
<reference evidence="7" key="1">
    <citation type="submission" date="2023-07" db="EMBL/GenBank/DDBJ databases">
        <title>Sequencing the genomes of 1000 actinobacteria strains.</title>
        <authorList>
            <person name="Klenk H.-P."/>
        </authorList>
    </citation>
    <scope>NUCLEOTIDE SEQUENCE</scope>
    <source>
        <strain evidence="7">DSM 45977</strain>
    </source>
</reference>
<comment type="cofactor">
    <cofactor evidence="1">
        <name>FAD</name>
        <dbReference type="ChEBI" id="CHEBI:57692"/>
    </cofactor>
</comment>
<comment type="caution">
    <text evidence="7">The sequence shown here is derived from an EMBL/GenBank/DDBJ whole genome shotgun (WGS) entry which is preliminary data.</text>
</comment>
<dbReference type="RefSeq" id="WP_310275147.1">
    <property type="nucleotide sequence ID" value="NZ_JAVDXW010000001.1"/>
</dbReference>
<dbReference type="PROSITE" id="PS51387">
    <property type="entry name" value="FAD_PCMH"/>
    <property type="match status" value="1"/>
</dbReference>
<dbReference type="Pfam" id="PF01565">
    <property type="entry name" value="FAD_binding_4"/>
    <property type="match status" value="1"/>
</dbReference>
<evidence type="ECO:0000256" key="2">
    <source>
        <dbReference type="ARBA" id="ARBA00005466"/>
    </source>
</evidence>